<dbReference type="InterPro" id="IPR019045">
    <property type="entry name" value="Restrct_endonuc_II_HinfI"/>
</dbReference>
<reference evidence="7 8" key="1">
    <citation type="submission" date="2019-08" db="EMBL/GenBank/DDBJ databases">
        <title>Genomic characterization of a novel candidate phylum (ARYD3) from a high temperature, high salinity tertiary oil reservoir in north central Oklahoma, USA.</title>
        <authorList>
            <person name="Youssef N.H."/>
            <person name="Yadav A."/>
            <person name="Elshahed M.S."/>
        </authorList>
    </citation>
    <scope>NUCLEOTIDE SEQUENCE [LARGE SCALE GENOMIC DNA]</scope>
    <source>
        <strain evidence="7">ARYD1</strain>
    </source>
</reference>
<comment type="catalytic activity">
    <reaction evidence="5">
        <text>Endonucleolytic cleavage of DNA to give specific double-stranded fragments with terminal 5'-phosphates.</text>
        <dbReference type="EC" id="3.1.21.4"/>
    </reaction>
</comment>
<evidence type="ECO:0000256" key="2">
    <source>
        <dbReference type="ARBA" id="ARBA00022747"/>
    </source>
</evidence>
<keyword evidence="2" id="KW-0680">Restriction system</keyword>
<dbReference type="Pfam" id="PF09520">
    <property type="entry name" value="RE_TdeIII"/>
    <property type="match status" value="1"/>
</dbReference>
<dbReference type="GO" id="GO:0009307">
    <property type="term" value="P:DNA restriction-modification system"/>
    <property type="evidence" value="ECO:0007669"/>
    <property type="project" value="InterPro"/>
</dbReference>
<dbReference type="GO" id="GO:0003677">
    <property type="term" value="F:DNA binding"/>
    <property type="evidence" value="ECO:0007669"/>
    <property type="project" value="InterPro"/>
</dbReference>
<dbReference type="RefSeq" id="WP_273265312.1">
    <property type="nucleotide sequence ID" value="NZ_JAAZVV010000018.1"/>
</dbReference>
<evidence type="ECO:0000256" key="4">
    <source>
        <dbReference type="ARBA" id="ARBA00022801"/>
    </source>
</evidence>
<keyword evidence="3 7" id="KW-0255">Endonuclease</keyword>
<evidence type="ECO:0000313" key="8">
    <source>
        <dbReference type="Proteomes" id="UP000323337"/>
    </source>
</evidence>
<dbReference type="EMBL" id="VSIV01000053">
    <property type="protein sequence ID" value="TYB34713.1"/>
    <property type="molecule type" value="Genomic_DNA"/>
</dbReference>
<gene>
    <name evidence="7" type="ORF">FXF49_01995</name>
</gene>
<evidence type="ECO:0000256" key="1">
    <source>
        <dbReference type="ARBA" id="ARBA00022722"/>
    </source>
</evidence>
<dbReference type="GO" id="GO:0009036">
    <property type="term" value="F:type II site-specific deoxyribonuclease activity"/>
    <property type="evidence" value="ECO:0007669"/>
    <property type="project" value="InterPro"/>
</dbReference>
<keyword evidence="1" id="KW-0540">Nuclease</keyword>
<dbReference type="EC" id="3.1.21.4" evidence="6"/>
<comment type="caution">
    <text evidence="7">The sequence shown here is derived from an EMBL/GenBank/DDBJ whole genome shotgun (WGS) entry which is preliminary data.</text>
</comment>
<keyword evidence="4" id="KW-0378">Hydrolase</keyword>
<organism evidence="7 8">
    <name type="scientific">Flexistipes sinusarabici</name>
    <dbReference type="NCBI Taxonomy" id="2352"/>
    <lineage>
        <taxon>Bacteria</taxon>
        <taxon>Pseudomonadati</taxon>
        <taxon>Deferribacterota</taxon>
        <taxon>Deferribacteres</taxon>
        <taxon>Deferribacterales</taxon>
        <taxon>Flexistipitaceae</taxon>
        <taxon>Flexistipes</taxon>
    </lineage>
</organism>
<sequence length="351" mass="40696">MALENRVKEKIAIEVIKVLISRFDSFPEDASNIRNAPFHDAFLNAFADKLDGKVPDTPFFISLASWLHGLNTTLGQTFFENVAQILSDGEKREYTSKKLGNLPITKTHREKISEIVADLSTSTELPDLGRENKLLLQNYDGENIKAVDFSADVFFEDEDQVIAIEIKSVKPNSGEMKGEKQKILEGKAALQKKFPNKKIYFYIGFPFDPTVDPAKEKVTGYNKERFLRSIINMSKFFDPEETLVASELWDFLSGQENTMEQILEIINNIATPDFLEKFRYLKSGENRYHQDYIPLLDKWFLSSEKELVQNDGKIKEKIENDKRLTRIYNKQPFESNGKYRFDRYIELRELE</sequence>
<name>A0A5D0MRY2_FLESI</name>
<evidence type="ECO:0000313" key="7">
    <source>
        <dbReference type="EMBL" id="TYB34713.1"/>
    </source>
</evidence>
<dbReference type="Proteomes" id="UP000323337">
    <property type="component" value="Unassembled WGS sequence"/>
</dbReference>
<evidence type="ECO:0000256" key="5">
    <source>
        <dbReference type="ARBA" id="ARBA00093760"/>
    </source>
</evidence>
<dbReference type="AlphaFoldDB" id="A0A5D0MRY2"/>
<evidence type="ECO:0000256" key="3">
    <source>
        <dbReference type="ARBA" id="ARBA00022759"/>
    </source>
</evidence>
<evidence type="ECO:0000256" key="6">
    <source>
        <dbReference type="ARBA" id="ARBA00093790"/>
    </source>
</evidence>
<proteinExistence type="predicted"/>
<accession>A0A5D0MRY2</accession>
<protein>
    <recommendedName>
        <fullName evidence="6">type II site-specific deoxyribonuclease</fullName>
        <ecNumber evidence="6">3.1.21.4</ecNumber>
    </recommendedName>
</protein>